<proteinExistence type="inferred from homology"/>
<sequence>MAEEAKVFDFKGGEILVFDKPLEWTSFDLVQKVRNNLCRKMRIKKLKVGHAGTLDPMATGIMVLCTGKATKKIEELQAGEKEYIATLKLGATTPSFDLETKEDATFETGHITEELFRETVQKFIGTIEQVPPEYSAVKVEGQRAYDLARKGKSVELKPKILVVKEIEVLQFAETEAKLRIVCGKGTYIRALARDIGQALNSGAYLIGLQRTRVGDFTLENAQQIEEFLESLKEITIAEESK</sequence>
<feature type="active site" description="Nucleophile" evidence="5">
    <location>
        <position position="55"/>
    </location>
</feature>
<keyword evidence="3 5" id="KW-0819">tRNA processing</keyword>
<comment type="caution">
    <text evidence="9">The sequence shown here is derived from an EMBL/GenBank/DDBJ whole genome shotgun (WGS) entry which is preliminary data.</text>
</comment>
<dbReference type="PANTHER" id="PTHR13767">
    <property type="entry name" value="TRNA-PSEUDOURIDINE SYNTHASE"/>
    <property type="match status" value="1"/>
</dbReference>
<protein>
    <recommendedName>
        <fullName evidence="5">tRNA pseudouridine synthase B</fullName>
        <ecNumber evidence="5">5.4.99.25</ecNumber>
    </recommendedName>
    <alternativeName>
        <fullName evidence="5">tRNA pseudouridine(55) synthase</fullName>
        <shortName evidence="5">Psi55 synthase</shortName>
    </alternativeName>
    <alternativeName>
        <fullName evidence="5">tRNA pseudouridylate synthase</fullName>
    </alternativeName>
    <alternativeName>
        <fullName evidence="5">tRNA-uridine isomerase</fullName>
    </alternativeName>
</protein>
<evidence type="ECO:0000313" key="11">
    <source>
        <dbReference type="Proteomes" id="UP000396862"/>
    </source>
</evidence>
<evidence type="ECO:0000256" key="3">
    <source>
        <dbReference type="ARBA" id="ARBA00022694"/>
    </source>
</evidence>
<reference evidence="9 10" key="1">
    <citation type="submission" date="2018-03" db="EMBL/GenBank/DDBJ databases">
        <title>Genomic Encyclopedia of Archaeal and Bacterial Type Strains, Phase II (KMG-II): from individual species to whole genera.</title>
        <authorList>
            <person name="Goeker M."/>
        </authorList>
    </citation>
    <scope>NUCLEOTIDE SEQUENCE [LARGE SCALE GENOMIC DNA]</scope>
    <source>
        <strain evidence="9 10">DSM 27267</strain>
    </source>
</reference>
<dbReference type="InterPro" id="IPR002501">
    <property type="entry name" value="PsdUridine_synth_N"/>
</dbReference>
<evidence type="ECO:0000256" key="5">
    <source>
        <dbReference type="HAMAP-Rule" id="MF_01080"/>
    </source>
</evidence>
<comment type="catalytic activity">
    <reaction evidence="1 5">
        <text>uridine(55) in tRNA = pseudouridine(55) in tRNA</text>
        <dbReference type="Rhea" id="RHEA:42532"/>
        <dbReference type="Rhea" id="RHEA-COMP:10101"/>
        <dbReference type="Rhea" id="RHEA-COMP:10102"/>
        <dbReference type="ChEBI" id="CHEBI:65314"/>
        <dbReference type="ChEBI" id="CHEBI:65315"/>
        <dbReference type="EC" id="5.4.99.25"/>
    </reaction>
</comment>
<dbReference type="Proteomes" id="UP000240621">
    <property type="component" value="Unassembled WGS sequence"/>
</dbReference>
<evidence type="ECO:0000313" key="10">
    <source>
        <dbReference type="Proteomes" id="UP000240621"/>
    </source>
</evidence>
<dbReference type="Pfam" id="PF16198">
    <property type="entry name" value="TruB_C_2"/>
    <property type="match status" value="1"/>
</dbReference>
<evidence type="ECO:0000313" key="9">
    <source>
        <dbReference type="EMBL" id="PSK85732.1"/>
    </source>
</evidence>
<accession>A0A2P8CL87</accession>
<reference evidence="8 11" key="2">
    <citation type="submission" date="2019-10" db="EMBL/GenBank/DDBJ databases">
        <title>Prolixibacter strains distinguished by the presence of nitrate reductase genes were adept at nitrate-dependent anaerobic corrosion of metallic iron and carbon steel.</title>
        <authorList>
            <person name="Iino T."/>
            <person name="Shono N."/>
            <person name="Ito K."/>
            <person name="Nakamura R."/>
            <person name="Sueoka K."/>
            <person name="Harayama S."/>
            <person name="Ohkuma M."/>
        </authorList>
    </citation>
    <scope>NUCLEOTIDE SEQUENCE [LARGE SCALE GENOMIC DNA]</scope>
    <source>
        <strain evidence="8 11">MIC1-1</strain>
    </source>
</reference>
<dbReference type="RefSeq" id="WP_106540745.1">
    <property type="nucleotide sequence ID" value="NZ_BLAU01000001.1"/>
</dbReference>
<organism evidence="9 10">
    <name type="scientific">Prolixibacter denitrificans</name>
    <dbReference type="NCBI Taxonomy" id="1541063"/>
    <lineage>
        <taxon>Bacteria</taxon>
        <taxon>Pseudomonadati</taxon>
        <taxon>Bacteroidota</taxon>
        <taxon>Bacteroidia</taxon>
        <taxon>Marinilabiliales</taxon>
        <taxon>Prolixibacteraceae</taxon>
        <taxon>Prolixibacter</taxon>
    </lineage>
</organism>
<comment type="function">
    <text evidence="5">Responsible for synthesis of pseudouridine from uracil-55 in the psi GC loop of transfer RNAs.</text>
</comment>
<evidence type="ECO:0000259" key="6">
    <source>
        <dbReference type="Pfam" id="PF01509"/>
    </source>
</evidence>
<dbReference type="InterPro" id="IPR014780">
    <property type="entry name" value="tRNA_psdUridine_synth_TruB"/>
</dbReference>
<dbReference type="SUPFAM" id="SSF55120">
    <property type="entry name" value="Pseudouridine synthase"/>
    <property type="match status" value="1"/>
</dbReference>
<dbReference type="EMBL" id="PYGC01000001">
    <property type="protein sequence ID" value="PSK85732.1"/>
    <property type="molecule type" value="Genomic_DNA"/>
</dbReference>
<dbReference type="GO" id="GO:1990481">
    <property type="term" value="P:mRNA pseudouridine synthesis"/>
    <property type="evidence" value="ECO:0007669"/>
    <property type="project" value="TreeGrafter"/>
</dbReference>
<dbReference type="PANTHER" id="PTHR13767:SF2">
    <property type="entry name" value="PSEUDOURIDYLATE SYNTHASE TRUB1"/>
    <property type="match status" value="1"/>
</dbReference>
<feature type="domain" description="Pseudouridine synthase II N-terminal" evidence="6">
    <location>
        <begin position="43"/>
        <end position="188"/>
    </location>
</feature>
<evidence type="ECO:0000256" key="4">
    <source>
        <dbReference type="ARBA" id="ARBA00023235"/>
    </source>
</evidence>
<dbReference type="Proteomes" id="UP000396862">
    <property type="component" value="Unassembled WGS sequence"/>
</dbReference>
<dbReference type="EC" id="5.4.99.25" evidence="5"/>
<dbReference type="GO" id="GO:0031119">
    <property type="term" value="P:tRNA pseudouridine synthesis"/>
    <property type="evidence" value="ECO:0007669"/>
    <property type="project" value="UniProtKB-UniRule"/>
</dbReference>
<dbReference type="OrthoDB" id="9802309at2"/>
<evidence type="ECO:0000313" key="8">
    <source>
        <dbReference type="EMBL" id="GET20351.1"/>
    </source>
</evidence>
<dbReference type="InterPro" id="IPR032819">
    <property type="entry name" value="TruB_C"/>
</dbReference>
<evidence type="ECO:0000259" key="7">
    <source>
        <dbReference type="Pfam" id="PF16198"/>
    </source>
</evidence>
<dbReference type="AlphaFoldDB" id="A0A2P8CL87"/>
<keyword evidence="11" id="KW-1185">Reference proteome</keyword>
<feature type="domain" description="tRNA pseudouridylate synthase B C-terminal" evidence="7">
    <location>
        <begin position="189"/>
        <end position="230"/>
    </location>
</feature>
<dbReference type="Pfam" id="PF01509">
    <property type="entry name" value="TruB_N"/>
    <property type="match status" value="1"/>
</dbReference>
<dbReference type="HAMAP" id="MF_01080">
    <property type="entry name" value="TruB_bact"/>
    <property type="match status" value="1"/>
</dbReference>
<dbReference type="NCBIfam" id="TIGR00431">
    <property type="entry name" value="TruB"/>
    <property type="match status" value="1"/>
</dbReference>
<dbReference type="CDD" id="cd02573">
    <property type="entry name" value="PseudoU_synth_EcTruB"/>
    <property type="match status" value="1"/>
</dbReference>
<comment type="similarity">
    <text evidence="2 5">Belongs to the pseudouridine synthase TruB family. Type 1 subfamily.</text>
</comment>
<dbReference type="GO" id="GO:0003723">
    <property type="term" value="F:RNA binding"/>
    <property type="evidence" value="ECO:0007669"/>
    <property type="project" value="InterPro"/>
</dbReference>
<dbReference type="GO" id="GO:0160148">
    <property type="term" value="F:tRNA pseudouridine(55) synthase activity"/>
    <property type="evidence" value="ECO:0007669"/>
    <property type="project" value="UniProtKB-EC"/>
</dbReference>
<evidence type="ECO:0000256" key="2">
    <source>
        <dbReference type="ARBA" id="ARBA00005642"/>
    </source>
</evidence>
<keyword evidence="4 5" id="KW-0413">Isomerase</keyword>
<dbReference type="InterPro" id="IPR020103">
    <property type="entry name" value="PsdUridine_synth_cat_dom_sf"/>
</dbReference>
<dbReference type="Gene3D" id="3.30.2350.10">
    <property type="entry name" value="Pseudouridine synthase"/>
    <property type="match status" value="1"/>
</dbReference>
<evidence type="ECO:0000256" key="1">
    <source>
        <dbReference type="ARBA" id="ARBA00000385"/>
    </source>
</evidence>
<dbReference type="EMBL" id="BLAU01000001">
    <property type="protein sequence ID" value="GET20351.1"/>
    <property type="molecule type" value="Genomic_DNA"/>
</dbReference>
<name>A0A2P8CL87_9BACT</name>
<gene>
    <name evidence="5 8" type="primary">truB</name>
    <name evidence="9" type="ORF">CLV93_101703</name>
    <name evidence="8" type="ORF">JCM18694_05970</name>
</gene>